<feature type="region of interest" description="Disordered" evidence="8">
    <location>
        <begin position="1"/>
        <end position="23"/>
    </location>
</feature>
<dbReference type="GO" id="GO:0016020">
    <property type="term" value="C:membrane"/>
    <property type="evidence" value="ECO:0007669"/>
    <property type="project" value="UniProtKB-SubCell"/>
</dbReference>
<comment type="subcellular location">
    <subcellularLocation>
        <location evidence="1">Membrane</location>
    </subcellularLocation>
</comment>
<feature type="region of interest" description="Disordered" evidence="8">
    <location>
        <begin position="152"/>
        <end position="223"/>
    </location>
</feature>
<feature type="compositionally biased region" description="Polar residues" evidence="8">
    <location>
        <begin position="7"/>
        <end position="21"/>
    </location>
</feature>
<evidence type="ECO:0000313" key="10">
    <source>
        <dbReference type="EMBL" id="CAD5122418.1"/>
    </source>
</evidence>
<dbReference type="PANTHER" id="PTHR17613">
    <property type="entry name" value="CEREBRAL PROTEIN-11-RELATED"/>
    <property type="match status" value="1"/>
</dbReference>
<keyword evidence="3 9" id="KW-0812">Transmembrane</keyword>
<evidence type="ECO:0000256" key="2">
    <source>
        <dbReference type="ARBA" id="ARBA00008108"/>
    </source>
</evidence>
<dbReference type="PANTHER" id="PTHR17613:SF14">
    <property type="entry name" value="DEMENTIN, ISOFORM H"/>
    <property type="match status" value="1"/>
</dbReference>
<keyword evidence="4 9" id="KW-1133">Transmembrane helix</keyword>
<name>A0A7I8W6K0_9ANNE</name>
<organism evidence="10 11">
    <name type="scientific">Dimorphilus gyrociliatus</name>
    <dbReference type="NCBI Taxonomy" id="2664684"/>
    <lineage>
        <taxon>Eukaryota</taxon>
        <taxon>Metazoa</taxon>
        <taxon>Spiralia</taxon>
        <taxon>Lophotrochozoa</taxon>
        <taxon>Annelida</taxon>
        <taxon>Polychaeta</taxon>
        <taxon>Polychaeta incertae sedis</taxon>
        <taxon>Dinophilidae</taxon>
        <taxon>Dimorphilus</taxon>
    </lineage>
</organism>
<reference evidence="10 11" key="1">
    <citation type="submission" date="2020-08" db="EMBL/GenBank/DDBJ databases">
        <authorList>
            <person name="Hejnol A."/>
        </authorList>
    </citation>
    <scope>NUCLEOTIDE SEQUENCE [LARGE SCALE GENOMIC DNA]</scope>
</reference>
<feature type="compositionally biased region" description="Low complexity" evidence="8">
    <location>
        <begin position="158"/>
        <end position="168"/>
    </location>
</feature>
<evidence type="ECO:0000256" key="9">
    <source>
        <dbReference type="SAM" id="Phobius"/>
    </source>
</evidence>
<protein>
    <submittedName>
        <fullName evidence="10">DgyrCDS10846</fullName>
    </submittedName>
</protein>
<sequence length="432" mass="48547">MTDPDTESGSFLDQTDTSLNAVSPEKQAIAAQAVEVQRKIDKVLVKINENQKKRENHLAQFINFETGGSQDPGLYQRMKSYFEKHNERLNKETEMLQKKMKKYQEKLQLLKLDVFPTPSHKIQHPGSFIKGVANSVKEVSVLKTRLKNKRYPSADHITTNTSTTSSTNDDSKTCKTSRTLPSSFQPQPVQAQKASSTGNTLPNHDEDEEVEGNSSVTNESGGLLQTPVILNQEILDDLGKKYDSLNHRFDNYDQYQKEILQQLTSLNDRFIRIESDHLNTDSEIKMIQENVADISNSFNQFKDAVNENISQTDFKVVETGKETTEKITHLDAKITSLEHRADQQLPDFGVGNSASARAVITKVVNVALAIVTVILVMLSMIATLSGPLLSTKIRTVMSVIMVGLIAVAVQYWDIIKDELLQLYRQYLANRSL</sequence>
<dbReference type="GO" id="GO:0012505">
    <property type="term" value="C:endomembrane system"/>
    <property type="evidence" value="ECO:0007669"/>
    <property type="project" value="TreeGrafter"/>
</dbReference>
<evidence type="ECO:0000313" key="11">
    <source>
        <dbReference type="Proteomes" id="UP000549394"/>
    </source>
</evidence>
<comment type="similarity">
    <text evidence="2">Belongs to the TEX28 family.</text>
</comment>
<keyword evidence="5 7" id="KW-0175">Coiled coil</keyword>
<evidence type="ECO:0000256" key="6">
    <source>
        <dbReference type="ARBA" id="ARBA00023136"/>
    </source>
</evidence>
<feature type="transmembrane region" description="Helical" evidence="9">
    <location>
        <begin position="396"/>
        <end position="415"/>
    </location>
</feature>
<evidence type="ECO:0000256" key="4">
    <source>
        <dbReference type="ARBA" id="ARBA00022989"/>
    </source>
</evidence>
<keyword evidence="11" id="KW-1185">Reference proteome</keyword>
<proteinExistence type="inferred from homology"/>
<keyword evidence="6 9" id="KW-0472">Membrane</keyword>
<evidence type="ECO:0000256" key="1">
    <source>
        <dbReference type="ARBA" id="ARBA00004370"/>
    </source>
</evidence>
<gene>
    <name evidence="10" type="ORF">DGYR_LOCUS10231</name>
</gene>
<dbReference type="AlphaFoldDB" id="A0A7I8W6K0"/>
<feature type="transmembrane region" description="Helical" evidence="9">
    <location>
        <begin position="363"/>
        <end position="384"/>
    </location>
</feature>
<evidence type="ECO:0000256" key="7">
    <source>
        <dbReference type="SAM" id="Coils"/>
    </source>
</evidence>
<accession>A0A7I8W6K0</accession>
<feature type="compositionally biased region" description="Polar residues" evidence="8">
    <location>
        <begin position="178"/>
        <end position="202"/>
    </location>
</feature>
<evidence type="ECO:0000256" key="5">
    <source>
        <dbReference type="ARBA" id="ARBA00023054"/>
    </source>
</evidence>
<dbReference type="Pfam" id="PF10267">
    <property type="entry name" value="Tmemb_cc2"/>
    <property type="match status" value="1"/>
</dbReference>
<dbReference type="Proteomes" id="UP000549394">
    <property type="component" value="Unassembled WGS sequence"/>
</dbReference>
<evidence type="ECO:0000256" key="3">
    <source>
        <dbReference type="ARBA" id="ARBA00022692"/>
    </source>
</evidence>
<dbReference type="OrthoDB" id="10072335at2759"/>
<dbReference type="EMBL" id="CAJFCJ010000017">
    <property type="protein sequence ID" value="CAD5122418.1"/>
    <property type="molecule type" value="Genomic_DNA"/>
</dbReference>
<dbReference type="InterPro" id="IPR019394">
    <property type="entry name" value="TEX28/TMCC"/>
</dbReference>
<evidence type="ECO:0000256" key="8">
    <source>
        <dbReference type="SAM" id="MobiDB-lite"/>
    </source>
</evidence>
<comment type="caution">
    <text evidence="10">The sequence shown here is derived from an EMBL/GenBank/DDBJ whole genome shotgun (WGS) entry which is preliminary data.</text>
</comment>
<feature type="coiled-coil region" evidence="7">
    <location>
        <begin position="82"/>
        <end position="113"/>
    </location>
</feature>